<dbReference type="Proteomes" id="UP000253729">
    <property type="component" value="Unassembled WGS sequence"/>
</dbReference>
<dbReference type="EMBL" id="KZ852037">
    <property type="protein sequence ID" value="RDH36524.1"/>
    <property type="molecule type" value="Genomic_DNA"/>
</dbReference>
<reference evidence="1 2" key="1">
    <citation type="submission" date="2018-07" db="EMBL/GenBank/DDBJ databases">
        <title>The genomes of Aspergillus section Nigri reveals drivers in fungal speciation.</title>
        <authorList>
            <consortium name="DOE Joint Genome Institute"/>
            <person name="Vesth T.C."/>
            <person name="Nybo J."/>
            <person name="Theobald S."/>
            <person name="Brandl J."/>
            <person name="Frisvad J.C."/>
            <person name="Nielsen K.F."/>
            <person name="Lyhne E.K."/>
            <person name="Kogle M.E."/>
            <person name="Kuo A."/>
            <person name="Riley R."/>
            <person name="Clum A."/>
            <person name="Nolan M."/>
            <person name="Lipzen A."/>
            <person name="Salamov A."/>
            <person name="Henrissat B."/>
            <person name="Wiebenga A."/>
            <person name="De vries R.P."/>
            <person name="Grigoriev I.V."/>
            <person name="Mortensen U.H."/>
            <person name="Andersen M.R."/>
            <person name="Baker S.E."/>
        </authorList>
    </citation>
    <scope>NUCLEOTIDE SEQUENCE [LARGE SCALE GENOMIC DNA]</scope>
    <source>
        <strain evidence="1 2">CBS 139.54b</strain>
    </source>
</reference>
<evidence type="ECO:0000313" key="2">
    <source>
        <dbReference type="Proteomes" id="UP000253729"/>
    </source>
</evidence>
<dbReference type="STRING" id="1341132.A0A3F3QBA7"/>
<gene>
    <name evidence="1" type="ORF">BDQ94DRAFT_137957</name>
</gene>
<proteinExistence type="predicted"/>
<accession>A0A3F3QBA7</accession>
<sequence>MPDYFYLRKIFRDLFVRKSFKYDFVLIGLLTSIRRVLLWFWISTKGIRILESSSAVLSGCYCCGVYGHPRCRQDWCHREPAP</sequence>
<dbReference type="RefSeq" id="XP_026629546.1">
    <property type="nucleotide sequence ID" value="XM_026765153.1"/>
</dbReference>
<protein>
    <submittedName>
        <fullName evidence="1">Uncharacterized protein</fullName>
    </submittedName>
</protein>
<dbReference type="AlphaFoldDB" id="A0A3F3QBA7"/>
<name>A0A3F3QBA7_9EURO</name>
<organism evidence="1 2">
    <name type="scientific">Aspergillus welwitschiae</name>
    <dbReference type="NCBI Taxonomy" id="1341132"/>
    <lineage>
        <taxon>Eukaryota</taxon>
        <taxon>Fungi</taxon>
        <taxon>Dikarya</taxon>
        <taxon>Ascomycota</taxon>
        <taxon>Pezizomycotina</taxon>
        <taxon>Eurotiomycetes</taxon>
        <taxon>Eurotiomycetidae</taxon>
        <taxon>Eurotiales</taxon>
        <taxon>Aspergillaceae</taxon>
        <taxon>Aspergillus</taxon>
        <taxon>Aspergillus subgen. Circumdati</taxon>
    </lineage>
</organism>
<keyword evidence="2" id="KW-1185">Reference proteome</keyword>
<evidence type="ECO:0000313" key="1">
    <source>
        <dbReference type="EMBL" id="RDH36524.1"/>
    </source>
</evidence>
<dbReference type="GeneID" id="38133509"/>